<evidence type="ECO:0000313" key="4">
    <source>
        <dbReference type="EMBL" id="KAE9343503.1"/>
    </source>
</evidence>
<dbReference type="SUPFAM" id="SSF52540">
    <property type="entry name" value="P-loop containing nucleoside triphosphate hydrolases"/>
    <property type="match status" value="1"/>
</dbReference>
<keyword evidence="1" id="KW-0547">Nucleotide-binding</keyword>
<dbReference type="InterPro" id="IPR036961">
    <property type="entry name" value="Kinesin_motor_dom_sf"/>
</dbReference>
<keyword evidence="5" id="KW-1185">Reference proteome</keyword>
<evidence type="ECO:0000313" key="5">
    <source>
        <dbReference type="Proteomes" id="UP000434957"/>
    </source>
</evidence>
<comment type="similarity">
    <text evidence="1">Belongs to the TRAFAC class myosin-kinesin ATPase superfamily. Kinesin family.</text>
</comment>
<organism evidence="4 5">
    <name type="scientific">Phytophthora rubi</name>
    <dbReference type="NCBI Taxonomy" id="129364"/>
    <lineage>
        <taxon>Eukaryota</taxon>
        <taxon>Sar</taxon>
        <taxon>Stramenopiles</taxon>
        <taxon>Oomycota</taxon>
        <taxon>Peronosporomycetes</taxon>
        <taxon>Peronosporales</taxon>
        <taxon>Peronosporaceae</taxon>
        <taxon>Phytophthora</taxon>
    </lineage>
</organism>
<dbReference type="OrthoDB" id="3176171at2759"/>
<keyword evidence="1" id="KW-0505">Motor protein</keyword>
<dbReference type="AlphaFoldDB" id="A0A6A4FFP6"/>
<dbReference type="GO" id="GO:0005875">
    <property type="term" value="C:microtubule associated complex"/>
    <property type="evidence" value="ECO:0007669"/>
    <property type="project" value="TreeGrafter"/>
</dbReference>
<dbReference type="Proteomes" id="UP000434957">
    <property type="component" value="Unassembled WGS sequence"/>
</dbReference>
<dbReference type="EMBL" id="QXFU01000448">
    <property type="protein sequence ID" value="KAE9033323.1"/>
    <property type="molecule type" value="Genomic_DNA"/>
</dbReference>
<name>A0A6A4FFP6_9STRA</name>
<keyword evidence="1" id="KW-0067">ATP-binding</keyword>
<dbReference type="EMBL" id="QXFT01000455">
    <property type="protein sequence ID" value="KAE9343503.1"/>
    <property type="molecule type" value="Genomic_DNA"/>
</dbReference>
<accession>A0A6A4FFP6</accession>
<dbReference type="GO" id="GO:0008017">
    <property type="term" value="F:microtubule binding"/>
    <property type="evidence" value="ECO:0007669"/>
    <property type="project" value="InterPro"/>
</dbReference>
<dbReference type="GO" id="GO:0003777">
    <property type="term" value="F:microtubule motor activity"/>
    <property type="evidence" value="ECO:0007669"/>
    <property type="project" value="InterPro"/>
</dbReference>
<dbReference type="InterPro" id="IPR027417">
    <property type="entry name" value="P-loop_NTPase"/>
</dbReference>
<feature type="domain" description="Kinesin motor" evidence="2">
    <location>
        <begin position="1"/>
        <end position="103"/>
    </location>
</feature>
<dbReference type="Pfam" id="PF00225">
    <property type="entry name" value="Kinesin"/>
    <property type="match status" value="1"/>
</dbReference>
<dbReference type="Proteomes" id="UP000435112">
    <property type="component" value="Unassembled WGS sequence"/>
</dbReference>
<evidence type="ECO:0000313" key="6">
    <source>
        <dbReference type="Proteomes" id="UP000435112"/>
    </source>
</evidence>
<dbReference type="PROSITE" id="PS50067">
    <property type="entry name" value="KINESIN_MOTOR_2"/>
    <property type="match status" value="1"/>
</dbReference>
<dbReference type="GO" id="GO:0007018">
    <property type="term" value="P:microtubule-based movement"/>
    <property type="evidence" value="ECO:0007669"/>
    <property type="project" value="InterPro"/>
</dbReference>
<evidence type="ECO:0000313" key="3">
    <source>
        <dbReference type="EMBL" id="KAE9033323.1"/>
    </source>
</evidence>
<dbReference type="InterPro" id="IPR001752">
    <property type="entry name" value="Kinesin_motor_dom"/>
</dbReference>
<feature type="binding site" evidence="1">
    <location>
        <begin position="60"/>
        <end position="67"/>
    </location>
    <ligand>
        <name>ATP</name>
        <dbReference type="ChEBI" id="CHEBI:30616"/>
    </ligand>
</feature>
<protein>
    <recommendedName>
        <fullName evidence="2">Kinesin motor domain-containing protein</fullName>
    </recommendedName>
</protein>
<dbReference type="PANTHER" id="PTHR47969:SF29">
    <property type="entry name" value="KINESIN-LIKE PROTEIN"/>
    <property type="match status" value="1"/>
</dbReference>
<dbReference type="InterPro" id="IPR027640">
    <property type="entry name" value="Kinesin-like_fam"/>
</dbReference>
<evidence type="ECO:0000259" key="2">
    <source>
        <dbReference type="PROSITE" id="PS50067"/>
    </source>
</evidence>
<dbReference type="PANTHER" id="PTHR47969">
    <property type="entry name" value="CHROMOSOME-ASSOCIATED KINESIN KIF4A-RELATED"/>
    <property type="match status" value="1"/>
</dbReference>
<reference evidence="4 5" key="1">
    <citation type="submission" date="2018-08" db="EMBL/GenBank/DDBJ databases">
        <title>Genomic investigation of the strawberry pathogen Phytophthora fragariae indicates pathogenicity is determined by transcriptional variation in three key races.</title>
        <authorList>
            <person name="Adams T.M."/>
            <person name="Armitage A.D."/>
            <person name="Sobczyk M.K."/>
            <person name="Bates H.J."/>
            <person name="Dunwell J.M."/>
            <person name="Nellist C.F."/>
            <person name="Harrison R.J."/>
        </authorList>
    </citation>
    <scope>NUCLEOTIDE SEQUENCE [LARGE SCALE GENOMIC DNA]</scope>
    <source>
        <strain evidence="3 6">SCRP324</strain>
        <strain evidence="4 5">SCRP333</strain>
    </source>
</reference>
<dbReference type="Gene3D" id="3.40.850.10">
    <property type="entry name" value="Kinesin motor domain"/>
    <property type="match status" value="1"/>
</dbReference>
<dbReference type="GO" id="GO:0051231">
    <property type="term" value="P:spindle elongation"/>
    <property type="evidence" value="ECO:0007669"/>
    <property type="project" value="TreeGrafter"/>
</dbReference>
<dbReference type="GO" id="GO:0007052">
    <property type="term" value="P:mitotic spindle organization"/>
    <property type="evidence" value="ECO:0007669"/>
    <property type="project" value="TreeGrafter"/>
</dbReference>
<sequence>MQLMFNCSVVTNAASGSGTSFRFDQVLSPNVDQAGVFRLVASDVVDGALSGYNGCVLAYGQTGAGKTFTMSGGGPRRRFEDRGLIARSLSRVFQRAQQDVDHS</sequence>
<gene>
    <name evidence="3" type="ORF">PR002_g8732</name>
    <name evidence="4" type="ORF">PR003_g8954</name>
</gene>
<proteinExistence type="inferred from homology"/>
<comment type="caution">
    <text evidence="4">The sequence shown here is derived from an EMBL/GenBank/DDBJ whole genome shotgun (WGS) entry which is preliminary data.</text>
</comment>
<evidence type="ECO:0000256" key="1">
    <source>
        <dbReference type="PROSITE-ProRule" id="PRU00283"/>
    </source>
</evidence>
<dbReference type="GO" id="GO:0005524">
    <property type="term" value="F:ATP binding"/>
    <property type="evidence" value="ECO:0007669"/>
    <property type="project" value="UniProtKB-UniRule"/>
</dbReference>